<evidence type="ECO:0000256" key="2">
    <source>
        <dbReference type="ARBA" id="ARBA00022971"/>
    </source>
</evidence>
<evidence type="ECO:0000256" key="4">
    <source>
        <dbReference type="SAM" id="MobiDB-lite"/>
    </source>
</evidence>
<dbReference type="NCBIfam" id="TIGR02768">
    <property type="entry name" value="TraA_Ti"/>
    <property type="match status" value="1"/>
</dbReference>
<dbReference type="SUPFAM" id="SSF52540">
    <property type="entry name" value="P-loop containing nucleoside triphosphate hydrolases"/>
    <property type="match status" value="2"/>
</dbReference>
<keyword evidence="6" id="KW-0614">Plasmid</keyword>
<evidence type="ECO:0000256" key="1">
    <source>
        <dbReference type="ARBA" id="ARBA00010873"/>
    </source>
</evidence>
<protein>
    <submittedName>
        <fullName evidence="6">TraA protein</fullName>
    </submittedName>
</protein>
<dbReference type="Gene3D" id="3.40.50.300">
    <property type="entry name" value="P-loop containing nucleotide triphosphate hydrolases"/>
    <property type="match status" value="2"/>
</dbReference>
<comment type="similarity">
    <text evidence="1">Belongs to the MobA/MobL family.</text>
</comment>
<dbReference type="Pfam" id="PF13604">
    <property type="entry name" value="AAA_30"/>
    <property type="match status" value="1"/>
</dbReference>
<feature type="coiled-coil region" evidence="3">
    <location>
        <begin position="568"/>
        <end position="595"/>
    </location>
</feature>
<feature type="region of interest" description="Disordered" evidence="4">
    <location>
        <begin position="1082"/>
        <end position="1107"/>
    </location>
</feature>
<dbReference type="Gene3D" id="3.30.930.30">
    <property type="match status" value="1"/>
</dbReference>
<sequence>MAIYHFTTHTMSRANGHSAVAAAAYRSASKLVDERTGEVCDFTRKGGVISAEIVTPEGVPVPARSDLWNAAEAAEKRKDSRVAREWLAALPHELDDTDRKALAHEMAQAIADRYGVAVDVCIHAPDQEGDERNYHVHMLATTRVIEQDGSLGKKAVIELANKDRKKAGIEGTSQGDITELRAQWADLANRSLERAGVTARIDHRSYVDQGIELTPTKHVGRDAMAMERRGMEADRVDIHNLDRQKQAEEITARPEIIIEKITATQAVFTKRDIAKELNRYIDDADQFQELLVKLEQSPLLVEMEPEKGRHLAKFSTQEMIQTERAMVDGAERMAGSGKHGVSSAITNAVIGGVSTLSGEQQNAVRHVLDSGSLSVIIGDAGTGKSFSMKVAREAWQAQGFNVRGAALAGKAADELQAGSGIDSRTLASLEFAWKNGKDKLSSRDVLVIDEAGMIGSRQLGRVLKAAEQAGAKVVLLGDDKQLAAIEAGAAFRGVVQHVGAAEITEVRRQKEAWAREAGQQFARGSVETGLAAYAERGHVKVHNTREEAQEALAAAYVSDQGKGSQIVLTHSNKDVQALNEAIREARKERGELRGSARFESEKGGREFAPGDRIVFLKNDKGLDVKNGTLGTVEQAEDGSLSVRLDSGESRQVRAESYAAVDHGYAVTVHKAQGVTVDRAYMLATPGMDRSLTYVGMTRHREEATLFAGADDFADKRAGRLVEHGAAPYENQPGNRQSYFATLENDKGEKRTIWGVDLQRAIEDSGAKRGERISLEHGGSQTVTLPDGQLAERNTWKVKSANELAAGNLVKVLGRERPKESTLDFADRRGFDGENVLQRWLNRGRTKAAEIAGKVRDALGISTKDIAGKPQPVIEPKEQPQQQPKQVQPVQQPEDEKAKRAQEIAEKFRAKVAQERGEQQAQKVEQPQADNLAGFRASVERAEAAGGGLALDVAQAQLAVAKEYQAAGKDPKHHIAAILQEGQTKAFSSLQSGSEAKAEPVRGEVVQVSEKDRKLAEANAKMEINKFKGLAVRRQGGFAGYSDRNPSAWLAVPEEMRGRIEQYNALPKERQAAALEKMHRELVDRYTRDPKAAHRDRNQGRERSGFSR</sequence>
<dbReference type="InterPro" id="IPR005053">
    <property type="entry name" value="MobA_MobL"/>
</dbReference>
<organism evidence="6">
    <name type="scientific">Aeromonas salmonicida subsp. salmonicida</name>
    <dbReference type="NCBI Taxonomy" id="29491"/>
    <lineage>
        <taxon>Bacteria</taxon>
        <taxon>Pseudomonadati</taxon>
        <taxon>Pseudomonadota</taxon>
        <taxon>Gammaproteobacteria</taxon>
        <taxon>Aeromonadales</taxon>
        <taxon>Aeromonadaceae</taxon>
        <taxon>Aeromonas</taxon>
    </lineage>
</organism>
<feature type="domain" description="MobA/MobL protein" evidence="5">
    <location>
        <begin position="18"/>
        <end position="229"/>
    </location>
</feature>
<evidence type="ECO:0000259" key="5">
    <source>
        <dbReference type="Pfam" id="PF03389"/>
    </source>
</evidence>
<name>A0A096Y6P2_AERSS</name>
<dbReference type="AlphaFoldDB" id="A0A096Y6P2"/>
<reference evidence="6" key="1">
    <citation type="journal article" date="2014" name="Antimicrob. Agents Chemother.">
        <title>Detection of variants of the pRAS3, pAB5S9, and pSN254 plasmids in Aeromonas salmonicida subsp. salmonicida: multidrug-resistance, interspecies exchanges, and plasmid reshaping.</title>
        <authorList>
            <person name="Vincent A.T."/>
            <person name="Trudel M.V."/>
            <person name="Paquet V.E."/>
            <person name="Boyle B."/>
            <person name="Tanaka K.H."/>
            <person name="Dallaire-Dufresne S."/>
            <person name="Daher R.K."/>
            <person name="Frenette M."/>
            <person name="Derome N."/>
            <person name="Charette S.J."/>
        </authorList>
    </citation>
    <scope>NUCLEOTIDE SEQUENCE</scope>
    <source>
        <strain evidence="6">2009-144K3</strain>
        <plasmid evidence="6">pAB5S9b</plasmid>
    </source>
</reference>
<keyword evidence="3" id="KW-0175">Coiled coil</keyword>
<accession>A0A096Y6P2</accession>
<evidence type="ECO:0000313" key="6">
    <source>
        <dbReference type="EMBL" id="AIM49733.1"/>
    </source>
</evidence>
<dbReference type="Gene3D" id="2.30.30.940">
    <property type="match status" value="1"/>
</dbReference>
<evidence type="ECO:0000256" key="3">
    <source>
        <dbReference type="SAM" id="Coils"/>
    </source>
</evidence>
<dbReference type="CDD" id="cd17933">
    <property type="entry name" value="DEXSc_RecD-like"/>
    <property type="match status" value="1"/>
</dbReference>
<dbReference type="InterPro" id="IPR027417">
    <property type="entry name" value="P-loop_NTPase"/>
</dbReference>
<feature type="region of interest" description="Disordered" evidence="4">
    <location>
        <begin position="861"/>
        <end position="900"/>
    </location>
</feature>
<feature type="compositionally biased region" description="Low complexity" evidence="4">
    <location>
        <begin position="868"/>
        <end position="891"/>
    </location>
</feature>
<dbReference type="InterPro" id="IPR014136">
    <property type="entry name" value="TraA_Ti"/>
</dbReference>
<proteinExistence type="inferred from homology"/>
<keyword evidence="2" id="KW-0184">Conjugation</keyword>
<geneLocation type="plasmid" evidence="6">
    <name>pAB5S9b</name>
</geneLocation>
<dbReference type="Pfam" id="PF03389">
    <property type="entry name" value="MobA_MobL"/>
    <property type="match status" value="1"/>
</dbReference>
<dbReference type="RefSeq" id="WP_011931120.1">
    <property type="nucleotide sequence ID" value="NZ_JBANEY010000108.1"/>
</dbReference>
<dbReference type="NCBIfam" id="NF041496">
    <property type="entry name" value="MobQ"/>
    <property type="match status" value="1"/>
</dbReference>
<gene>
    <name evidence="6" type="primary">traA</name>
</gene>
<dbReference type="EMBL" id="KJ909292">
    <property type="protein sequence ID" value="AIM49733.1"/>
    <property type="molecule type" value="Genomic_DNA"/>
</dbReference>
<dbReference type="CDD" id="cd18809">
    <property type="entry name" value="SF1_C_RecD"/>
    <property type="match status" value="1"/>
</dbReference>